<gene>
    <name evidence="1" type="ORF">UFOPK1773_01091</name>
    <name evidence="2" type="ORF">UFOPK2589_01093</name>
</gene>
<dbReference type="Gene3D" id="3.30.2310.20">
    <property type="entry name" value="RelE-like"/>
    <property type="match status" value="1"/>
</dbReference>
<evidence type="ECO:0000313" key="1">
    <source>
        <dbReference type="EMBL" id="CAB4595829.1"/>
    </source>
</evidence>
<dbReference type="SUPFAM" id="SSF143011">
    <property type="entry name" value="RelE-like"/>
    <property type="match status" value="1"/>
</dbReference>
<dbReference type="InterPro" id="IPR035093">
    <property type="entry name" value="RelE/ParE_toxin_dom_sf"/>
</dbReference>
<dbReference type="AlphaFoldDB" id="A0A6J6G7T7"/>
<evidence type="ECO:0000313" key="2">
    <source>
        <dbReference type="EMBL" id="CAB4706188.1"/>
    </source>
</evidence>
<dbReference type="EMBL" id="CAEZUA010000090">
    <property type="protein sequence ID" value="CAB4595829.1"/>
    <property type="molecule type" value="Genomic_DNA"/>
</dbReference>
<organism evidence="1">
    <name type="scientific">freshwater metagenome</name>
    <dbReference type="NCBI Taxonomy" id="449393"/>
    <lineage>
        <taxon>unclassified sequences</taxon>
        <taxon>metagenomes</taxon>
        <taxon>ecological metagenomes</taxon>
    </lineage>
</organism>
<dbReference type="Pfam" id="PF15781">
    <property type="entry name" value="ParE-like_toxin"/>
    <property type="match status" value="1"/>
</dbReference>
<name>A0A6J6G7T7_9ZZZZ</name>
<proteinExistence type="predicted"/>
<protein>
    <submittedName>
        <fullName evidence="1">Unannotated protein</fullName>
    </submittedName>
</protein>
<sequence length="91" mass="10374">MVVNFGSNFSRTLKKLHPNQKKALDKAVASVATTPEIGEPKVGDLDGIYIYKFKVNKVEWLLAYRIVSKKQINLLVVGPHENFYRDLKNNN</sequence>
<dbReference type="InterPro" id="IPR031552">
    <property type="entry name" value="ParE-like_toxin"/>
</dbReference>
<dbReference type="EMBL" id="CAEZXT010000092">
    <property type="protein sequence ID" value="CAB4706188.1"/>
    <property type="molecule type" value="Genomic_DNA"/>
</dbReference>
<accession>A0A6J6G7T7</accession>
<reference evidence="1" key="1">
    <citation type="submission" date="2020-05" db="EMBL/GenBank/DDBJ databases">
        <authorList>
            <person name="Chiriac C."/>
            <person name="Salcher M."/>
            <person name="Ghai R."/>
            <person name="Kavagutti S V."/>
        </authorList>
    </citation>
    <scope>NUCLEOTIDE SEQUENCE</scope>
</reference>